<gene>
    <name evidence="2" type="ORF">P0Y49_14790</name>
</gene>
<evidence type="ECO:0000313" key="2">
    <source>
        <dbReference type="EMBL" id="WEK18060.1"/>
    </source>
</evidence>
<dbReference type="Proteomes" id="UP001214530">
    <property type="component" value="Chromosome"/>
</dbReference>
<evidence type="ECO:0000313" key="3">
    <source>
        <dbReference type="Proteomes" id="UP001214530"/>
    </source>
</evidence>
<dbReference type="EMBL" id="CP119313">
    <property type="protein sequence ID" value="WEK18060.1"/>
    <property type="molecule type" value="Genomic_DNA"/>
</dbReference>
<feature type="domain" description="DUF5017" evidence="1">
    <location>
        <begin position="18"/>
        <end position="201"/>
    </location>
</feature>
<evidence type="ECO:0000259" key="1">
    <source>
        <dbReference type="Pfam" id="PF16409"/>
    </source>
</evidence>
<accession>A0AAJ6B5D3</accession>
<protein>
    <submittedName>
        <fullName evidence="2">DUF5017 domain-containing protein</fullName>
    </submittedName>
</protein>
<dbReference type="PROSITE" id="PS51257">
    <property type="entry name" value="PROKAR_LIPOPROTEIN"/>
    <property type="match status" value="1"/>
</dbReference>
<sequence>MNKLKYILGVLLLPVMVACQKSEPEKPTFNVNTAKQEYKVGEIVTFSISGYADLISFYSGEPGKEYRFKDRIESEDSKLKLRISTQALYGSQTNNLTFWYSTNFNDTYTVEGLKAATWKEITNRVKLSTYTGGSVGPIEQDSEVDISDLPVSNTPIYFAFKYEGWESATAALGGKTWRIHGFDLYNIATDGRRTDIATAKSPQWIAIDVVNPVNKWTFQNVAPFMIFAPNSTLLPSEDWAVSRAFLPNATKPDVGVGIKDYLKPMRDYKYTFTKEGKYTVTFVGKNVNNLGEEAVVKTLTIVVTK</sequence>
<dbReference type="Pfam" id="PF16409">
    <property type="entry name" value="DUF5017"/>
    <property type="match status" value="1"/>
</dbReference>
<proteinExistence type="predicted"/>
<dbReference type="InterPro" id="IPR032185">
    <property type="entry name" value="DUF5017"/>
</dbReference>
<name>A0AAJ6B5D3_9SPHI</name>
<organism evidence="2 3">
    <name type="scientific">Candidatus Pedobacter colombiensis</name>
    <dbReference type="NCBI Taxonomy" id="3121371"/>
    <lineage>
        <taxon>Bacteria</taxon>
        <taxon>Pseudomonadati</taxon>
        <taxon>Bacteroidota</taxon>
        <taxon>Sphingobacteriia</taxon>
        <taxon>Sphingobacteriales</taxon>
        <taxon>Sphingobacteriaceae</taxon>
        <taxon>Pedobacter</taxon>
    </lineage>
</organism>
<reference evidence="2" key="1">
    <citation type="submission" date="2023-03" db="EMBL/GenBank/DDBJ databases">
        <title>Andean soil-derived lignocellulolytic bacterial consortium as a source of novel taxa and putative plastic-active enzymes.</title>
        <authorList>
            <person name="Diaz-Garcia L."/>
            <person name="Chuvochina M."/>
            <person name="Feuerriegel G."/>
            <person name="Bunk B."/>
            <person name="Sproer C."/>
            <person name="Streit W.R."/>
            <person name="Rodriguez L.M."/>
            <person name="Overmann J."/>
            <person name="Jimenez D.J."/>
        </authorList>
    </citation>
    <scope>NUCLEOTIDE SEQUENCE</scope>
    <source>
        <strain evidence="2">MAG 3858</strain>
    </source>
</reference>
<dbReference type="AlphaFoldDB" id="A0AAJ6B5D3"/>